<dbReference type="Gene3D" id="1.10.1200.10">
    <property type="entry name" value="ACP-like"/>
    <property type="match status" value="1"/>
</dbReference>
<feature type="non-terminal residue" evidence="2">
    <location>
        <position position="77"/>
    </location>
</feature>
<evidence type="ECO:0000259" key="1">
    <source>
        <dbReference type="PROSITE" id="PS50075"/>
    </source>
</evidence>
<dbReference type="PROSITE" id="PS50075">
    <property type="entry name" value="CARRIER"/>
    <property type="match status" value="1"/>
</dbReference>
<protein>
    <submittedName>
        <fullName evidence="2">Acyl carrier protein</fullName>
    </submittedName>
</protein>
<name>T1ADQ9_9ZZZZ</name>
<sequence length="77" mass="8073">MSELAPTLPALDADALESELAELIVAALNLEVPAAQIDPQARLYGEGLGLDSIDILEIALVVSKQYGVQLRADGAEN</sequence>
<reference evidence="2" key="1">
    <citation type="submission" date="2013-08" db="EMBL/GenBank/DDBJ databases">
        <authorList>
            <person name="Mendez C."/>
            <person name="Richter M."/>
            <person name="Ferrer M."/>
            <person name="Sanchez J."/>
        </authorList>
    </citation>
    <scope>NUCLEOTIDE SEQUENCE</scope>
</reference>
<gene>
    <name evidence="2" type="ORF">B1A_16619</name>
</gene>
<dbReference type="SUPFAM" id="SSF47336">
    <property type="entry name" value="ACP-like"/>
    <property type="match status" value="1"/>
</dbReference>
<dbReference type="Pfam" id="PF00550">
    <property type="entry name" value="PP-binding"/>
    <property type="match status" value="1"/>
</dbReference>
<dbReference type="InterPro" id="IPR009081">
    <property type="entry name" value="PP-bd_ACP"/>
</dbReference>
<evidence type="ECO:0000313" key="2">
    <source>
        <dbReference type="EMBL" id="EQD40040.1"/>
    </source>
</evidence>
<dbReference type="AlphaFoldDB" id="T1ADQ9"/>
<accession>T1ADQ9</accession>
<comment type="caution">
    <text evidence="2">The sequence shown here is derived from an EMBL/GenBank/DDBJ whole genome shotgun (WGS) entry which is preliminary data.</text>
</comment>
<dbReference type="EMBL" id="AUZX01012210">
    <property type="protein sequence ID" value="EQD40040.1"/>
    <property type="molecule type" value="Genomic_DNA"/>
</dbReference>
<dbReference type="InterPro" id="IPR036736">
    <property type="entry name" value="ACP-like_sf"/>
</dbReference>
<dbReference type="NCBIfam" id="NF006617">
    <property type="entry name" value="PRK09184.1"/>
    <property type="match status" value="1"/>
</dbReference>
<organism evidence="2">
    <name type="scientific">mine drainage metagenome</name>
    <dbReference type="NCBI Taxonomy" id="410659"/>
    <lineage>
        <taxon>unclassified sequences</taxon>
        <taxon>metagenomes</taxon>
        <taxon>ecological metagenomes</taxon>
    </lineage>
</organism>
<feature type="domain" description="Carrier" evidence="1">
    <location>
        <begin position="14"/>
        <end position="77"/>
    </location>
</feature>
<reference evidence="2" key="2">
    <citation type="journal article" date="2014" name="ISME J.">
        <title>Microbial stratification in low pH oxic and suboxic macroscopic growths along an acid mine drainage.</title>
        <authorList>
            <person name="Mendez-Garcia C."/>
            <person name="Mesa V."/>
            <person name="Sprenger R.R."/>
            <person name="Richter M."/>
            <person name="Diez M.S."/>
            <person name="Solano J."/>
            <person name="Bargiela R."/>
            <person name="Golyshina O.V."/>
            <person name="Manteca A."/>
            <person name="Ramos J.L."/>
            <person name="Gallego J.R."/>
            <person name="Llorente I."/>
            <person name="Martins Dos Santos V.A."/>
            <person name="Jensen O.N."/>
            <person name="Pelaez A.I."/>
            <person name="Sanchez J."/>
            <person name="Ferrer M."/>
        </authorList>
    </citation>
    <scope>NUCLEOTIDE SEQUENCE</scope>
</reference>
<proteinExistence type="predicted"/>